<comment type="caution">
    <text evidence="1">The sequence shown here is derived from an EMBL/GenBank/DDBJ whole genome shotgun (WGS) entry which is preliminary data.</text>
</comment>
<proteinExistence type="predicted"/>
<dbReference type="OrthoDB" id="2968459at2"/>
<gene>
    <name evidence="1" type="ORF">OPHB3_2393</name>
</gene>
<sequence>MEIKIRDVDVRAVKVLDEEAKKQKVSRNVLLKRMVEDAVKFDGIKLAEKELDVTVSRVADGLEMTFKRLNHIEKRTLNLYLILCDAIGLNPNEAENILEKTFAMDDKEGN</sequence>
<accession>A0A0U9H6T4</accession>
<evidence type="ECO:0000313" key="1">
    <source>
        <dbReference type="EMBL" id="GAQ18453.1"/>
    </source>
</evidence>
<organism evidence="1 2">
    <name type="scientific">Oceanobacillus picturae</name>
    <dbReference type="NCBI Taxonomy" id="171693"/>
    <lineage>
        <taxon>Bacteria</taxon>
        <taxon>Bacillati</taxon>
        <taxon>Bacillota</taxon>
        <taxon>Bacilli</taxon>
        <taxon>Bacillales</taxon>
        <taxon>Bacillaceae</taxon>
        <taxon>Oceanobacillus</taxon>
    </lineage>
</organism>
<dbReference type="Proteomes" id="UP000052946">
    <property type="component" value="Unassembled WGS sequence"/>
</dbReference>
<name>A0A0U9H6T4_9BACI</name>
<dbReference type="AlphaFoldDB" id="A0A0U9H6T4"/>
<dbReference type="RefSeq" id="WP_058950450.1">
    <property type="nucleotide sequence ID" value="NZ_BBXV01000027.1"/>
</dbReference>
<reference evidence="2" key="1">
    <citation type="submission" date="2015-07" db="EMBL/GenBank/DDBJ databases">
        <title>Draft Genome Sequence of Oceanobacillus picturae Heshi-B3 that Was Isolated from Fermented Rice Bran with Aging Salted Mackerel, Which Was Named Heshiko as Traditional Fermented Seafood in Japan.</title>
        <authorList>
            <person name="Akuzawa S."/>
            <person name="Nakagawa J."/>
            <person name="Kanekatsu T."/>
            <person name="Kanesaki Y."/>
            <person name="Suzuki T."/>
        </authorList>
    </citation>
    <scope>NUCLEOTIDE SEQUENCE [LARGE SCALE GENOMIC DNA]</scope>
    <source>
        <strain evidence="2">Heshi-B3</strain>
    </source>
</reference>
<reference evidence="1 2" key="2">
    <citation type="journal article" date="2016" name="Genome Announc.">
        <title>Draft Genome Sequence of Oceanobacillus picturae Heshi-B3, Isolated from Fermented Rice Bran in a Traditional Japanese Seafood Dish.</title>
        <authorList>
            <person name="Akuzawa S."/>
            <person name="Nagaoka J."/>
            <person name="Kanekatsu M."/>
            <person name="Kanesaki Y."/>
            <person name="Suzuki T."/>
        </authorList>
    </citation>
    <scope>NUCLEOTIDE SEQUENCE [LARGE SCALE GENOMIC DNA]</scope>
    <source>
        <strain evidence="1 2">Heshi-B3</strain>
    </source>
</reference>
<dbReference type="EMBL" id="BBXV01000027">
    <property type="protein sequence ID" value="GAQ18453.1"/>
    <property type="molecule type" value="Genomic_DNA"/>
</dbReference>
<protein>
    <submittedName>
        <fullName evidence="1">RNA polymerase sigma factor</fullName>
    </submittedName>
</protein>
<evidence type="ECO:0000313" key="2">
    <source>
        <dbReference type="Proteomes" id="UP000052946"/>
    </source>
</evidence>